<evidence type="ECO:0000313" key="5">
    <source>
        <dbReference type="Proteomes" id="UP000294887"/>
    </source>
</evidence>
<evidence type="ECO:0000256" key="1">
    <source>
        <dbReference type="PIRNR" id="PIRNR006386"/>
    </source>
</evidence>
<dbReference type="InterPro" id="IPR014440">
    <property type="entry name" value="HCCAis_GSTk"/>
</dbReference>
<dbReference type="Gene3D" id="3.40.30.10">
    <property type="entry name" value="Glutaredoxin"/>
    <property type="match status" value="1"/>
</dbReference>
<dbReference type="InterPro" id="IPR001853">
    <property type="entry name" value="DSBA-like_thioredoxin_dom"/>
</dbReference>
<dbReference type="EMBL" id="SMFQ01000003">
    <property type="protein sequence ID" value="TCJ87056.1"/>
    <property type="molecule type" value="Genomic_DNA"/>
</dbReference>
<feature type="active site" description="Nucleophile" evidence="2">
    <location>
        <position position="12"/>
    </location>
</feature>
<comment type="similarity">
    <text evidence="1">Belongs to the GST superfamily. NadH family.</text>
</comment>
<comment type="catalytic activity">
    <reaction evidence="1">
        <text>2-hydroxychromene-2-carboxylate = (3E)-4-(2-hydroxyphenyl)-2-oxobut-3-enoate</text>
        <dbReference type="Rhea" id="RHEA:27401"/>
        <dbReference type="ChEBI" id="CHEBI:59350"/>
        <dbReference type="ChEBI" id="CHEBI:59353"/>
        <dbReference type="EC" id="5.99.1.4"/>
    </reaction>
</comment>
<dbReference type="InterPro" id="IPR036249">
    <property type="entry name" value="Thioredoxin-like_sf"/>
</dbReference>
<keyword evidence="1 4" id="KW-0413">Isomerase</keyword>
<gene>
    <name evidence="4" type="ORF">EV695_1557</name>
</gene>
<dbReference type="GO" id="GO:0004364">
    <property type="term" value="F:glutathione transferase activity"/>
    <property type="evidence" value="ECO:0007669"/>
    <property type="project" value="TreeGrafter"/>
</dbReference>
<dbReference type="EC" id="5.99.1.4" evidence="1"/>
<evidence type="ECO:0000259" key="3">
    <source>
        <dbReference type="Pfam" id="PF01323"/>
    </source>
</evidence>
<dbReference type="PANTHER" id="PTHR42943">
    <property type="entry name" value="GLUTATHIONE S-TRANSFERASE KAPPA"/>
    <property type="match status" value="1"/>
</dbReference>
<keyword evidence="5" id="KW-1185">Reference proteome</keyword>
<proteinExistence type="inferred from homology"/>
<evidence type="ECO:0000256" key="2">
    <source>
        <dbReference type="PIRSR" id="PIRSR006386-1"/>
    </source>
</evidence>
<dbReference type="InterPro" id="IPR051924">
    <property type="entry name" value="GST_Kappa/NadH"/>
</dbReference>
<dbReference type="AlphaFoldDB" id="A0A4R1EYS8"/>
<dbReference type="OrthoDB" id="5244108at2"/>
<evidence type="ECO:0000313" key="4">
    <source>
        <dbReference type="EMBL" id="TCJ87056.1"/>
    </source>
</evidence>
<dbReference type="GO" id="GO:0004602">
    <property type="term" value="F:glutathione peroxidase activity"/>
    <property type="evidence" value="ECO:0007669"/>
    <property type="project" value="TreeGrafter"/>
</dbReference>
<feature type="domain" description="DSBA-like thioredoxin" evidence="3">
    <location>
        <begin position="4"/>
        <end position="186"/>
    </location>
</feature>
<organism evidence="4 5">
    <name type="scientific">Cocleimonas flava</name>
    <dbReference type="NCBI Taxonomy" id="634765"/>
    <lineage>
        <taxon>Bacteria</taxon>
        <taxon>Pseudomonadati</taxon>
        <taxon>Pseudomonadota</taxon>
        <taxon>Gammaproteobacteria</taxon>
        <taxon>Thiotrichales</taxon>
        <taxon>Thiotrichaceae</taxon>
        <taxon>Cocleimonas</taxon>
    </lineage>
</organism>
<dbReference type="PANTHER" id="PTHR42943:SF2">
    <property type="entry name" value="GLUTATHIONE S-TRANSFERASE KAPPA 1"/>
    <property type="match status" value="1"/>
</dbReference>
<dbReference type="GO" id="GO:0018845">
    <property type="term" value="F:2-hydroxychromene-2-carboxylate isomerase activity"/>
    <property type="evidence" value="ECO:0007669"/>
    <property type="project" value="UniProtKB-UniRule"/>
</dbReference>
<comment type="caution">
    <text evidence="4">The sequence shown here is derived from an EMBL/GenBank/DDBJ whole genome shotgun (WGS) entry which is preliminary data.</text>
</comment>
<dbReference type="SUPFAM" id="SSF52833">
    <property type="entry name" value="Thioredoxin-like"/>
    <property type="match status" value="1"/>
</dbReference>
<reference evidence="4 5" key="1">
    <citation type="submission" date="2019-03" db="EMBL/GenBank/DDBJ databases">
        <title>Genomic Encyclopedia of Type Strains, Phase IV (KMG-IV): sequencing the most valuable type-strain genomes for metagenomic binning, comparative biology and taxonomic classification.</title>
        <authorList>
            <person name="Goeker M."/>
        </authorList>
    </citation>
    <scope>NUCLEOTIDE SEQUENCE [LARGE SCALE GENOMIC DNA]</scope>
    <source>
        <strain evidence="4 5">DSM 24830</strain>
    </source>
</reference>
<accession>A0A4R1EYS8</accession>
<sequence>MKKIDWYFDFISPFAYLALKRFNTLPKDIEINPIPILFAGLLNHYDTKGPAEIERMRQYTFRHIVWLAEQFQIPLTLPPAHPFNPLKYLRLSLLLENDLKSIETIFDFIWKDGQSAEDASNWEKLAIDFSISDIDSKISQQHIKDQLMSNTQQAVDLGIFGVPTFVVDEEMFFGQDSMEFLTSYLQNPEILKSQAMRSADILPEGITRK</sequence>
<protein>
    <recommendedName>
        <fullName evidence="1">2-hydroxychromene-2-carboxylate isomerase</fullName>
        <ecNumber evidence="1">5.99.1.4</ecNumber>
    </recommendedName>
</protein>
<dbReference type="Pfam" id="PF01323">
    <property type="entry name" value="DSBA"/>
    <property type="match status" value="1"/>
</dbReference>
<name>A0A4R1EYS8_9GAMM</name>
<dbReference type="Proteomes" id="UP000294887">
    <property type="component" value="Unassembled WGS sequence"/>
</dbReference>
<dbReference type="PIRSF" id="PIRSF006386">
    <property type="entry name" value="HCCAis_GSTk"/>
    <property type="match status" value="1"/>
</dbReference>
<dbReference type="GO" id="GO:0006749">
    <property type="term" value="P:glutathione metabolic process"/>
    <property type="evidence" value="ECO:0007669"/>
    <property type="project" value="TreeGrafter"/>
</dbReference>
<dbReference type="RefSeq" id="WP_131905365.1">
    <property type="nucleotide sequence ID" value="NZ_BAAAFU010000004.1"/>
</dbReference>